<evidence type="ECO:0000313" key="7">
    <source>
        <dbReference type="Proteomes" id="UP000321464"/>
    </source>
</evidence>
<feature type="domain" description="Helicase ATP-binding" evidence="4">
    <location>
        <begin position="122"/>
        <end position="325"/>
    </location>
</feature>
<keyword evidence="6" id="KW-0378">Hydrolase</keyword>
<dbReference type="OrthoDB" id="9815222at2"/>
<dbReference type="Pfam" id="PF00270">
    <property type="entry name" value="DEAD"/>
    <property type="match status" value="1"/>
</dbReference>
<keyword evidence="1" id="KW-0547">Nucleotide-binding</keyword>
<dbReference type="GO" id="GO:0005524">
    <property type="term" value="F:ATP binding"/>
    <property type="evidence" value="ECO:0007669"/>
    <property type="project" value="UniProtKB-KW"/>
</dbReference>
<dbReference type="GO" id="GO:0003676">
    <property type="term" value="F:nucleic acid binding"/>
    <property type="evidence" value="ECO:0007669"/>
    <property type="project" value="InterPro"/>
</dbReference>
<keyword evidence="7" id="KW-1185">Reference proteome</keyword>
<gene>
    <name evidence="6" type="ORF">NSE01_36750</name>
</gene>
<dbReference type="PROSITE" id="PS51192">
    <property type="entry name" value="HELICASE_ATP_BIND_1"/>
    <property type="match status" value="1"/>
</dbReference>
<dbReference type="SMART" id="SM00487">
    <property type="entry name" value="DEXDc"/>
    <property type="match status" value="1"/>
</dbReference>
<evidence type="ECO:0000256" key="1">
    <source>
        <dbReference type="ARBA" id="ARBA00022741"/>
    </source>
</evidence>
<feature type="domain" description="Helicase C-terminal" evidence="5">
    <location>
        <begin position="956"/>
        <end position="1137"/>
    </location>
</feature>
<keyword evidence="2" id="KW-0067">ATP-binding</keyword>
<evidence type="ECO:0000259" key="5">
    <source>
        <dbReference type="PROSITE" id="PS51194"/>
    </source>
</evidence>
<evidence type="ECO:0000256" key="2">
    <source>
        <dbReference type="ARBA" id="ARBA00022840"/>
    </source>
</evidence>
<comment type="caution">
    <text evidence="6">The sequence shown here is derived from an EMBL/GenBank/DDBJ whole genome shotgun (WGS) entry which is preliminary data.</text>
</comment>
<reference evidence="6 7" key="1">
    <citation type="submission" date="2019-07" db="EMBL/GenBank/DDBJ databases">
        <title>Whole genome shotgun sequence of Novosphingobium sediminis NBRC 106119.</title>
        <authorList>
            <person name="Hosoyama A."/>
            <person name="Uohara A."/>
            <person name="Ohji S."/>
            <person name="Ichikawa N."/>
        </authorList>
    </citation>
    <scope>NUCLEOTIDE SEQUENCE [LARGE SCALE GENOMIC DNA]</scope>
    <source>
        <strain evidence="6 7">NBRC 106119</strain>
    </source>
</reference>
<dbReference type="GO" id="GO:0036297">
    <property type="term" value="P:interstrand cross-link repair"/>
    <property type="evidence" value="ECO:0007669"/>
    <property type="project" value="TreeGrafter"/>
</dbReference>
<dbReference type="Gene3D" id="3.40.50.300">
    <property type="entry name" value="P-loop containing nucleotide triphosphate hydrolases"/>
    <property type="match status" value="2"/>
</dbReference>
<feature type="region of interest" description="Disordered" evidence="3">
    <location>
        <begin position="1290"/>
        <end position="1309"/>
    </location>
</feature>
<dbReference type="EMBL" id="BJYR01000028">
    <property type="protein sequence ID" value="GEO01843.1"/>
    <property type="molecule type" value="Genomic_DNA"/>
</dbReference>
<dbReference type="GO" id="GO:0006289">
    <property type="term" value="P:nucleotide-excision repair"/>
    <property type="evidence" value="ECO:0007669"/>
    <property type="project" value="TreeGrafter"/>
</dbReference>
<protein>
    <submittedName>
        <fullName evidence="6">ATP-dependent helicase</fullName>
    </submittedName>
</protein>
<evidence type="ECO:0000256" key="3">
    <source>
        <dbReference type="SAM" id="MobiDB-lite"/>
    </source>
</evidence>
<dbReference type="InterPro" id="IPR018973">
    <property type="entry name" value="MZB"/>
</dbReference>
<name>A0A512AQ63_9SPHN</name>
<dbReference type="RefSeq" id="WP_147161160.1">
    <property type="nucleotide sequence ID" value="NZ_BJYR01000028.1"/>
</dbReference>
<dbReference type="PANTHER" id="PTHR47957:SF3">
    <property type="entry name" value="ATP-DEPENDENT HELICASE HRQ1"/>
    <property type="match status" value="1"/>
</dbReference>
<feature type="region of interest" description="Disordered" evidence="3">
    <location>
        <begin position="1480"/>
        <end position="1503"/>
    </location>
</feature>
<dbReference type="InterPro" id="IPR001650">
    <property type="entry name" value="Helicase_C-like"/>
</dbReference>
<sequence length="2013" mass="219136">MTHADPSGMPDRPATGPLRTMQLLRERSVEAVLGRSGLNHPALVAEIRRKFGATEVSSGALVREPVIEGAAPFLVEGRTFADCSGSLLHPDVIRAISSDKAGDYRFPPEAQPYRHQIEAWEHLTAPERNSVLVSSGTGSGKTECFLMPLLHDLATEASQTGRLSGVRALALYPLNALIASQEERLRAWTAPFGDKVRFGLYNGLTPERLRAQDKPGPEQVGDRETLRKDPPPILVTNVTMLEYMLVRRIDRPLVDNSRGQLRWIILDEAHSYVGSSAAEIALLLRRVLLTFGVKAQDVRFVATSATIGGEGVDVTDELRHFLRDISGAGERKIKVVLGQREDVLLPPPAPSSALAAQDLMRRDAVAASPAVQAFVREAERGPVPLAQAAKLLAAVQQPLEDVIEAIADDRDKQRGPLLPLRIHGFLRAVPGLWSCINPDCRDAPVEWPYGAISCERVDTCPCCSAPVLEIMSCAECGEPYLDCEERGGKLQARFTPPVQDEFAALRERELTDEDAADPAEDKDGDGLYDAQRLSIAVRPLRGCRDAHVEPLTGTRHDQAADGTRPYPVHAVDSCGACDAAVSKRMNAILRPFRYGAPYLIGNAAPVMLEGVEPRKLEAAGAYRPPAEGRQLLSFTDSRQGSARFAANLQTTSERAFVRGFVYHAVQGSMVAAGDDDPEVVKLRGEIATLEGVGSEALAELIANKRSDLSALTAPNMNGLAWPELRRGLAAQPEVHTWMTKVWGSREERFRKDPLAFAEFLLLREFNRRPRRGNTAETMGLARLRFDAVDSARTVPAPLSAKGKGVDDWQGLLYAIIDMSVRGRTAIRIDWSDQHWLHARQPLATLLPPREKSEASRELTWPFASKSGVRSNLVAILEKALGLDRSSDEDRRDLNEVLEAAWSALQPALYAPERPGYALDFAKARIAPVIDAWRCPVTGNVLAATALGLTLYGHREGVRPADLAPKPLVFPKLPAPFPKGAQVSALRDWLAADPSIQALRDQGVWINQHDRIALLSPYTRAAEHSAQQPADRLRRFEAEFKRGEINILNCSTTMEMGVDIGSVSAVMMTNVPPSLANYRQRVGRAGRRKQGFASSLTYTRDTPLDRETFRDPAAYLRRQTRAPKVRLDSRRIVQRHVNALLLARWFAAAGGEAQKTQAGAFFGCPEQGGAERIANSPSRLCITWMASPTAWQDLHAEVEQLVAGTALDGDRTVFAEAARALELAETAIVSDWEMLQAQIATAGKEEGRASLEYQLRRLVRENLLKELVVRGFLPGHGLPTAVVPFVHEDKRGDEANTEGGAGDEGNQRRRSYPSRTLDIAIRDYAPGSEVVVNGLVYRSAGVTLNWQRPADDGQAREVQSLRVFWTCPQCGAADCAAVAPDRCPSCRDELPFEASRRFLEPAGFVVDMGEKPHADTDDVSYIPPEAEQIVARNAPWQPLVAPELGRMRTSADGLVFYSSRGPGHKGYHICLECGRAESASEAGTGQKPLANHRPLRGTRRNADGLCPGNEKSFKVTAPVALGYEAATDVAEFQPQSLENAGAAWAVVAALREALARRIGIETGEIGIAVRSARTPLGQRTHSLYLYDRAAGGAGFAPQATRLFEDILADAARILDCSAPGCRRGCSACVLTADLFDQQEVIDRKAALEWAQTTLAALGTVADEDRAAPEARYCASLADALVQAAEDGTKVVTIWAGPETDVAGIADGLFAFTARQIASRGTRIDVALEPDWLERLDPAARLALRDAAKTLGLELRKGAAPKQPNGARTLAQTDGDRANAWVSRESAAACPGLDWGGAAVRISAQSIPLMPRVELDTLLPASGTRYLELADELDGDLIGFGQRFAALLMPHIRAAGGEGALASITYNDRYLQTPLTVRLLAEAARGLRDALGNPERLPIRIVTNPLRENERQPFAPDHDWQYGEDRDDVLTGLLEQAGFAVTLESHDATHGRTMALRFSSGKTVRIVFDQGFGPWRAPRIARFDFGIAAPQQLAKLLQFNALITAKGAGYMVITS</sequence>
<dbReference type="InterPro" id="IPR011545">
    <property type="entry name" value="DEAD/DEAH_box_helicase_dom"/>
</dbReference>
<dbReference type="SUPFAM" id="SSF52540">
    <property type="entry name" value="P-loop containing nucleoside triphosphate hydrolases"/>
    <property type="match status" value="1"/>
</dbReference>
<keyword evidence="6" id="KW-0347">Helicase</keyword>
<dbReference type="SMART" id="SM00490">
    <property type="entry name" value="HELICc"/>
    <property type="match status" value="1"/>
</dbReference>
<proteinExistence type="predicted"/>
<feature type="region of interest" description="Disordered" evidence="3">
    <location>
        <begin position="208"/>
        <end position="228"/>
    </location>
</feature>
<dbReference type="PANTHER" id="PTHR47957">
    <property type="entry name" value="ATP-DEPENDENT HELICASE HRQ1"/>
    <property type="match status" value="1"/>
</dbReference>
<dbReference type="PROSITE" id="PS51194">
    <property type="entry name" value="HELICASE_CTER"/>
    <property type="match status" value="1"/>
</dbReference>
<accession>A0A512AQ63</accession>
<dbReference type="Proteomes" id="UP000321464">
    <property type="component" value="Unassembled WGS sequence"/>
</dbReference>
<organism evidence="6 7">
    <name type="scientific">Novosphingobium sediminis</name>
    <dbReference type="NCBI Taxonomy" id="707214"/>
    <lineage>
        <taxon>Bacteria</taxon>
        <taxon>Pseudomonadati</taxon>
        <taxon>Pseudomonadota</taxon>
        <taxon>Alphaproteobacteria</taxon>
        <taxon>Sphingomonadales</taxon>
        <taxon>Sphingomonadaceae</taxon>
        <taxon>Novosphingobium</taxon>
    </lineage>
</organism>
<dbReference type="Pfam" id="PF00271">
    <property type="entry name" value="Helicase_C"/>
    <property type="match status" value="1"/>
</dbReference>
<dbReference type="Pfam" id="PF09369">
    <property type="entry name" value="MZB"/>
    <property type="match status" value="1"/>
</dbReference>
<evidence type="ECO:0000313" key="6">
    <source>
        <dbReference type="EMBL" id="GEO01843.1"/>
    </source>
</evidence>
<dbReference type="InterPro" id="IPR014001">
    <property type="entry name" value="Helicase_ATP-bd"/>
</dbReference>
<evidence type="ECO:0000259" key="4">
    <source>
        <dbReference type="PROSITE" id="PS51192"/>
    </source>
</evidence>
<dbReference type="GO" id="GO:0043138">
    <property type="term" value="F:3'-5' DNA helicase activity"/>
    <property type="evidence" value="ECO:0007669"/>
    <property type="project" value="TreeGrafter"/>
</dbReference>
<dbReference type="InterPro" id="IPR027417">
    <property type="entry name" value="P-loop_NTPase"/>
</dbReference>